<feature type="region of interest" description="Disordered" evidence="1">
    <location>
        <begin position="79"/>
        <end position="150"/>
    </location>
</feature>
<feature type="compositionally biased region" description="Low complexity" evidence="1">
    <location>
        <begin position="89"/>
        <end position="98"/>
    </location>
</feature>
<evidence type="ECO:0000313" key="3">
    <source>
        <dbReference type="Proteomes" id="UP000030752"/>
    </source>
</evidence>
<dbReference type="STRING" id="1220924.W2SFX5"/>
<keyword evidence="3" id="KW-1185">Reference proteome</keyword>
<reference evidence="2 3" key="1">
    <citation type="submission" date="2013-03" db="EMBL/GenBank/DDBJ databases">
        <title>The Genome Sequence of Phialophora europaea CBS 101466.</title>
        <authorList>
            <consortium name="The Broad Institute Genomics Platform"/>
            <person name="Cuomo C."/>
            <person name="de Hoog S."/>
            <person name="Gorbushina A."/>
            <person name="Walker B."/>
            <person name="Young S.K."/>
            <person name="Zeng Q."/>
            <person name="Gargeya S."/>
            <person name="Fitzgerald M."/>
            <person name="Haas B."/>
            <person name="Abouelleil A."/>
            <person name="Allen A.W."/>
            <person name="Alvarado L."/>
            <person name="Arachchi H.M."/>
            <person name="Berlin A.M."/>
            <person name="Chapman S.B."/>
            <person name="Gainer-Dewar J."/>
            <person name="Goldberg J."/>
            <person name="Griggs A."/>
            <person name="Gujja S."/>
            <person name="Hansen M."/>
            <person name="Howarth C."/>
            <person name="Imamovic A."/>
            <person name="Ireland A."/>
            <person name="Larimer J."/>
            <person name="McCowan C."/>
            <person name="Murphy C."/>
            <person name="Pearson M."/>
            <person name="Poon T.W."/>
            <person name="Priest M."/>
            <person name="Roberts A."/>
            <person name="Saif S."/>
            <person name="Shea T."/>
            <person name="Sisk P."/>
            <person name="Sykes S."/>
            <person name="Wortman J."/>
            <person name="Nusbaum C."/>
            <person name="Birren B."/>
        </authorList>
    </citation>
    <scope>NUCLEOTIDE SEQUENCE [LARGE SCALE GENOMIC DNA]</scope>
    <source>
        <strain evidence="2 3">CBS 101466</strain>
    </source>
</reference>
<dbReference type="InParanoid" id="W2SFX5"/>
<sequence length="506" mass="55915">MARQADNTASKRMYMGKVKAWDICKHYKAAEKEQLSTVIEDAKRRNLPLDRVTFRGQPVHVDRIEKYLKKKRRLLAEDKRSQLQCEPDLSLQSQQQSSESASGPDTDTMGTSSRSRTCQSLSTTSNSNASISPPQSRSASGATMSLPEDGGTLFAGRSGVQTVPYSLPPVTPFDAELLLKQIRAYATHTPHGLGEPPSCIRFWSSIRSAIYFLKVGSPHLAWPVLNAACANASDLLLADARTLSVPFLRSLLSTLAPANTRFHPEVRAVLLRYLSRRLATDPSMQPLSVICGHLAHDDSHHEASQRGLNLLLDLAQSPTRPVAYCAHQTLATHLALISLYRRVADLSAAETAAKLLIAHCDFAFGPSSLETCDAKVELVYIYTSQERYDEGLTLCQEVLDTRAQSPEVGEFPDKKACYAMENMAEMYHFRGQEGDVDMCIGWLKRALERTWRLRGSVPTTIHIRDKLWGMLVTLGRVLEAEDLEVRYPAAGSAAGDEGWVVVGEDS</sequence>
<dbReference type="VEuPathDB" id="FungiDB:HMPREF1541_01082"/>
<feature type="compositionally biased region" description="Polar residues" evidence="1">
    <location>
        <begin position="99"/>
        <end position="143"/>
    </location>
</feature>
<dbReference type="OrthoDB" id="539213at2759"/>
<dbReference type="Proteomes" id="UP000030752">
    <property type="component" value="Unassembled WGS sequence"/>
</dbReference>
<dbReference type="RefSeq" id="XP_008711605.1">
    <property type="nucleotide sequence ID" value="XM_008713383.1"/>
</dbReference>
<dbReference type="AlphaFoldDB" id="W2SFX5"/>
<evidence type="ECO:0008006" key="4">
    <source>
        <dbReference type="Google" id="ProtNLM"/>
    </source>
</evidence>
<dbReference type="InterPro" id="IPR011990">
    <property type="entry name" value="TPR-like_helical_dom_sf"/>
</dbReference>
<dbReference type="HOGENOM" id="CLU_031973_0_0_1"/>
<organism evidence="2 3">
    <name type="scientific">Cyphellophora europaea (strain CBS 101466)</name>
    <name type="common">Phialophora europaea</name>
    <dbReference type="NCBI Taxonomy" id="1220924"/>
    <lineage>
        <taxon>Eukaryota</taxon>
        <taxon>Fungi</taxon>
        <taxon>Dikarya</taxon>
        <taxon>Ascomycota</taxon>
        <taxon>Pezizomycotina</taxon>
        <taxon>Eurotiomycetes</taxon>
        <taxon>Chaetothyriomycetidae</taxon>
        <taxon>Chaetothyriales</taxon>
        <taxon>Cyphellophoraceae</taxon>
        <taxon>Cyphellophora</taxon>
    </lineage>
</organism>
<protein>
    <recommendedName>
        <fullName evidence="4">Clr5 domain-containing protein</fullName>
    </recommendedName>
</protein>
<accession>W2SFX5</accession>
<dbReference type="EMBL" id="KB822711">
    <property type="protein sequence ID" value="ETN46893.1"/>
    <property type="molecule type" value="Genomic_DNA"/>
</dbReference>
<dbReference type="Gene3D" id="1.25.40.10">
    <property type="entry name" value="Tetratricopeptide repeat domain"/>
    <property type="match status" value="1"/>
</dbReference>
<proteinExistence type="predicted"/>
<evidence type="ECO:0000256" key="1">
    <source>
        <dbReference type="SAM" id="MobiDB-lite"/>
    </source>
</evidence>
<name>W2SFX5_CYPE1</name>
<dbReference type="GeneID" id="19968421"/>
<dbReference type="eggNOG" id="ENOG502SQE7">
    <property type="taxonomic scope" value="Eukaryota"/>
</dbReference>
<evidence type="ECO:0000313" key="2">
    <source>
        <dbReference type="EMBL" id="ETN46893.1"/>
    </source>
</evidence>
<gene>
    <name evidence="2" type="ORF">HMPREF1541_01082</name>
</gene>